<dbReference type="EMBL" id="MT144727">
    <property type="protein sequence ID" value="QJH98332.1"/>
    <property type="molecule type" value="Genomic_DNA"/>
</dbReference>
<accession>A0A6M3XKQ8</accession>
<gene>
    <name evidence="1" type="ORF">TM448B01269_0016</name>
</gene>
<protein>
    <submittedName>
        <fullName evidence="1">Uncharacterized protein</fullName>
    </submittedName>
</protein>
<dbReference type="AlphaFoldDB" id="A0A6M3XKQ8"/>
<organism evidence="1">
    <name type="scientific">viral metagenome</name>
    <dbReference type="NCBI Taxonomy" id="1070528"/>
    <lineage>
        <taxon>unclassified sequences</taxon>
        <taxon>metagenomes</taxon>
        <taxon>organismal metagenomes</taxon>
    </lineage>
</organism>
<name>A0A6M3XKQ8_9ZZZZ</name>
<reference evidence="1" key="1">
    <citation type="submission" date="2020-03" db="EMBL/GenBank/DDBJ databases">
        <title>The deep terrestrial virosphere.</title>
        <authorList>
            <person name="Holmfeldt K."/>
            <person name="Nilsson E."/>
            <person name="Simone D."/>
            <person name="Lopez-Fernandez M."/>
            <person name="Wu X."/>
            <person name="de Brujin I."/>
            <person name="Lundin D."/>
            <person name="Andersson A."/>
            <person name="Bertilsson S."/>
            <person name="Dopson M."/>
        </authorList>
    </citation>
    <scope>NUCLEOTIDE SEQUENCE</scope>
    <source>
        <strain evidence="1">TM448B01269</strain>
    </source>
</reference>
<evidence type="ECO:0000313" key="1">
    <source>
        <dbReference type="EMBL" id="QJH98332.1"/>
    </source>
</evidence>
<sequence>MPQELIDFRGSVKRMLDGEQVMNLDLDFTESWPETSRFLYHMPATTAAVNIALGHGKGTLASAKLVAFKAEKPLKVRLNAQTASEGTTTRGVFIIQTNSATLILTNTAAHSGGNDVSILVAGA</sequence>
<proteinExistence type="predicted"/>